<dbReference type="PANTHER" id="PTHR15704:SF7">
    <property type="entry name" value="SUPERKILLER COMPLEX PROTEIN 3"/>
    <property type="match status" value="1"/>
</dbReference>
<keyword evidence="1" id="KW-0677">Repeat</keyword>
<dbReference type="EMBL" id="JABDTM020021467">
    <property type="protein sequence ID" value="KAH0816476.1"/>
    <property type="molecule type" value="Genomic_DNA"/>
</dbReference>
<organism evidence="5 6">
    <name type="scientific">Tenebrio molitor</name>
    <name type="common">Yellow mealworm beetle</name>
    <dbReference type="NCBI Taxonomy" id="7067"/>
    <lineage>
        <taxon>Eukaryota</taxon>
        <taxon>Metazoa</taxon>
        <taxon>Ecdysozoa</taxon>
        <taxon>Arthropoda</taxon>
        <taxon>Hexapoda</taxon>
        <taxon>Insecta</taxon>
        <taxon>Pterygota</taxon>
        <taxon>Neoptera</taxon>
        <taxon>Endopterygota</taxon>
        <taxon>Coleoptera</taxon>
        <taxon>Polyphaga</taxon>
        <taxon>Cucujiformia</taxon>
        <taxon>Tenebrionidae</taxon>
        <taxon>Tenebrio</taxon>
    </lineage>
</organism>
<feature type="repeat" description="TPR" evidence="3">
    <location>
        <begin position="663"/>
        <end position="696"/>
    </location>
</feature>
<reference evidence="5" key="1">
    <citation type="journal article" date="2020" name="J Insects Food Feed">
        <title>The yellow mealworm (Tenebrio molitor) genome: a resource for the emerging insects as food and feed industry.</title>
        <authorList>
            <person name="Eriksson T."/>
            <person name="Andere A."/>
            <person name="Kelstrup H."/>
            <person name="Emery V."/>
            <person name="Picard C."/>
        </authorList>
    </citation>
    <scope>NUCLEOTIDE SEQUENCE</scope>
    <source>
        <strain evidence="5">Stoneville</strain>
        <tissue evidence="5">Whole head</tissue>
    </source>
</reference>
<keyword evidence="6" id="KW-1185">Reference proteome</keyword>
<name>A0A8J6HM25_TENMO</name>
<gene>
    <name evidence="5" type="ORF">GEV33_006315</name>
</gene>
<dbReference type="InterPro" id="IPR039226">
    <property type="entry name" value="Ski3/TTC37"/>
</dbReference>
<evidence type="ECO:0000256" key="3">
    <source>
        <dbReference type="PROSITE-ProRule" id="PRU00339"/>
    </source>
</evidence>
<evidence type="ECO:0000256" key="4">
    <source>
        <dbReference type="SAM" id="MobiDB-lite"/>
    </source>
</evidence>
<dbReference type="PANTHER" id="PTHR15704">
    <property type="entry name" value="SUPERKILLER 3 PROTEIN-RELATED"/>
    <property type="match status" value="1"/>
</dbReference>
<dbReference type="Proteomes" id="UP000719412">
    <property type="component" value="Unassembled WGS sequence"/>
</dbReference>
<feature type="compositionally biased region" description="Polar residues" evidence="4">
    <location>
        <begin position="1"/>
        <end position="11"/>
    </location>
</feature>
<sequence length="1549" mass="176014">MKHPPEQQSNVGAPKLEYPGQLPRLSLPEKHFLTQLLSDVPKDAILKKTATQIINSDLGSFQTNIDFSEVELLLAEKQSELPQTCKTGIPVILSLPEKTNRTTCSYTADTQEYEALVKKIATGENAYINKVYRPEFVTLAPPLLDSQDEMVWLNSTNPKEHSVAYDVTMCVPDTAGQEARQLINKAYKAALSLQQQQQLLGELENDSKLVYHIGLTPSKQILNEEKNNYMALVFLGVSLQETGQLPKALSAFQDAIQANPSNCLAWNGLINYYEKVDTKETKRELINAYISLLNIEVGEKKLIEYAQKICNLCEYGDTSEITLAIYSLVKSGKCSEVVEVAICLVNILSKVKNVSSELLPIYEEALKILLNSQKTICTKYYADYLNLLYRLEKFEDVVEQAKKMHTLFETDSVSLRWICKIFNECYIESDVTIEKEDIATYCEALLKLENQSATALFTKSILLVERGQLIEAKEILDRVVCLLPGLVHAWVLLLKSCIKLLFFSEALQVANKIDKLLQSSSDSKKKLKKKVDIFMIEVLSRSGEEDDLKRVTELYESLDSEMKKICIYHIIRTNINLKNYSKAKLLLGDLEKSTENQAMCKLLTAQLLHKQEKYVEALELLQVEDSLLSEWWIEMGTLYWDAGQYGKSLMPFLKATKLDSSNYKCFLLLGHYYKRNNDFDKARRCYEKAFKINTRCSEAGIELSKIYRKLKNWDANLTLLQALTSGIINKRNCWAWMQLGLHYLEQQEYDKAIANLRFVIRVDESNTHCWESLADAYLAKGAYTSALKCYEKTSSLSQEALYPLLQMAHIKQILGEFTEARLDFEEILKSNKFYVPALKGMAETCLLQAKDCFRDQRLGISRDYAQIAADNLIIAIEQRSDLACLWKLLGDSCLFVTNLPEKYCCLLLLSSFVEGKDVSGNKILEKNELYTLASRCYCKSLSFIEDNFLIWHDLAVCYLNHAISSDTQELFQQLINKALAIAQYCTSKNSTYWQHWNLLGNIAMNLEPPNYRLAQHSFIKAVIADNNSAVSWSNLGTLYFMLEEYKLANEAFSQAQRSDPNYVNSWIGQALLAETLTHEDAMDLFRHSTQLRIHKQGALGYAHWVCKTLKESPVDAIIYSIHNMHAIPVACDVMTWYTGLRRRCDFCRNHGEAVNHSIFLQLSQHWVGAYPLLSLRSKETHRVKSKKAAVLSGALVRDHGIGDEFFQVDGDEHNPMDGTAWNMLGILKERMGLKLGALEAFRNALSLSKENNRDFCRVNYGRLLARLGKYSQAIDMFTKIEAATFNSGSGLALTLFKDEHYKESYEAYESTLHWLSEEPQFQSDLLVALASMAYMFEGPEAAKTLLFQSIQLEKPSPWGFYSTLSLGLLHSDFNLAKLVLTELQRLKDRKDCLEHFGVLSCYFHLSQKNSKSAIREVSKIVHRHPDQAAVWLTLSSLLIRLQDERSKAAAKCAQIAMKLGQTNMDVTKVLCFVALAFFIVGDSKNALLMAQKAVHCYPDVAEGWAIFSAAVLSAKKLRTSLVRDILKFAENLNSSESLSKWLQKIIRSL</sequence>
<feature type="region of interest" description="Disordered" evidence="4">
    <location>
        <begin position="1"/>
        <end position="20"/>
    </location>
</feature>
<dbReference type="InterPro" id="IPR011990">
    <property type="entry name" value="TPR-like_helical_dom_sf"/>
</dbReference>
<dbReference type="Pfam" id="PF13432">
    <property type="entry name" value="TPR_16"/>
    <property type="match status" value="1"/>
</dbReference>
<comment type="caution">
    <text evidence="5">The sequence shown here is derived from an EMBL/GenBank/DDBJ whole genome shotgun (WGS) entry which is preliminary data.</text>
</comment>
<feature type="repeat" description="TPR" evidence="3">
    <location>
        <begin position="629"/>
        <end position="662"/>
    </location>
</feature>
<evidence type="ECO:0000256" key="2">
    <source>
        <dbReference type="ARBA" id="ARBA00022803"/>
    </source>
</evidence>
<accession>A0A8J6HM25</accession>
<evidence type="ECO:0000256" key="1">
    <source>
        <dbReference type="ARBA" id="ARBA00022737"/>
    </source>
</evidence>
<feature type="repeat" description="TPR" evidence="3">
    <location>
        <begin position="1029"/>
        <end position="1062"/>
    </location>
</feature>
<dbReference type="Pfam" id="PF13181">
    <property type="entry name" value="TPR_8"/>
    <property type="match status" value="1"/>
</dbReference>
<feature type="repeat" description="TPR" evidence="3">
    <location>
        <begin position="733"/>
        <end position="766"/>
    </location>
</feature>
<dbReference type="GO" id="GO:0006401">
    <property type="term" value="P:RNA catabolic process"/>
    <property type="evidence" value="ECO:0007669"/>
    <property type="project" value="InterPro"/>
</dbReference>
<dbReference type="SMART" id="SM00028">
    <property type="entry name" value="TPR"/>
    <property type="match status" value="10"/>
</dbReference>
<keyword evidence="2 3" id="KW-0802">TPR repeat</keyword>
<evidence type="ECO:0000313" key="6">
    <source>
        <dbReference type="Proteomes" id="UP000719412"/>
    </source>
</evidence>
<dbReference type="InterPro" id="IPR019734">
    <property type="entry name" value="TPR_rpt"/>
</dbReference>
<evidence type="ECO:0008006" key="7">
    <source>
        <dbReference type="Google" id="ProtNLM"/>
    </source>
</evidence>
<evidence type="ECO:0000313" key="5">
    <source>
        <dbReference type="EMBL" id="KAH0816476.1"/>
    </source>
</evidence>
<protein>
    <recommendedName>
        <fullName evidence="7">Tetratricopeptide repeat protein 37</fullName>
    </recommendedName>
</protein>
<proteinExistence type="predicted"/>
<feature type="repeat" description="TPR" evidence="3">
    <location>
        <begin position="229"/>
        <end position="262"/>
    </location>
</feature>
<dbReference type="GO" id="GO:0055087">
    <property type="term" value="C:Ski complex"/>
    <property type="evidence" value="ECO:0007669"/>
    <property type="project" value="InterPro"/>
</dbReference>
<dbReference type="Gene3D" id="1.25.40.10">
    <property type="entry name" value="Tetratricopeptide repeat domain"/>
    <property type="match status" value="7"/>
</dbReference>
<dbReference type="SUPFAM" id="SSF48452">
    <property type="entry name" value="TPR-like"/>
    <property type="match status" value="4"/>
</dbReference>
<dbReference type="PROSITE" id="PS50005">
    <property type="entry name" value="TPR"/>
    <property type="match status" value="5"/>
</dbReference>
<reference evidence="5" key="2">
    <citation type="submission" date="2021-08" db="EMBL/GenBank/DDBJ databases">
        <authorList>
            <person name="Eriksson T."/>
        </authorList>
    </citation>
    <scope>NUCLEOTIDE SEQUENCE</scope>
    <source>
        <strain evidence="5">Stoneville</strain>
        <tissue evidence="5">Whole head</tissue>
    </source>
</reference>